<dbReference type="KEGG" id="dap:Dacet_1322"/>
<protein>
    <recommendedName>
        <fullName evidence="10">Glycerol-3-phosphate acyltransferase</fullName>
    </recommendedName>
    <alternativeName>
        <fullName evidence="10">Acyl-PO4 G3P acyltransferase</fullName>
    </alternativeName>
    <alternativeName>
        <fullName evidence="10">Acyl-phosphate--glycerol-3-phosphate acyltransferase</fullName>
    </alternativeName>
    <alternativeName>
        <fullName evidence="10">G3P acyltransferase</fullName>
        <shortName evidence="10">GPAT</shortName>
        <ecNumber evidence="10">2.3.1.275</ecNumber>
    </alternativeName>
    <alternativeName>
        <fullName evidence="10">Lysophosphatidic acid synthase</fullName>
        <shortName evidence="10">LPA synthase</shortName>
    </alternativeName>
</protein>
<keyword evidence="9 10" id="KW-1208">Phospholipid metabolism</keyword>
<evidence type="ECO:0000256" key="3">
    <source>
        <dbReference type="ARBA" id="ARBA00022679"/>
    </source>
</evidence>
<dbReference type="Pfam" id="PF02660">
    <property type="entry name" value="G3P_acyltransf"/>
    <property type="match status" value="1"/>
</dbReference>
<evidence type="ECO:0000313" key="12">
    <source>
        <dbReference type="Proteomes" id="UP000002012"/>
    </source>
</evidence>
<keyword evidence="5 10" id="KW-1133">Transmembrane helix</keyword>
<keyword evidence="3 10" id="KW-0808">Transferase</keyword>
<proteinExistence type="inferred from homology"/>
<evidence type="ECO:0000256" key="9">
    <source>
        <dbReference type="ARBA" id="ARBA00023264"/>
    </source>
</evidence>
<dbReference type="HAMAP" id="MF_01043">
    <property type="entry name" value="PlsY"/>
    <property type="match status" value="1"/>
</dbReference>
<evidence type="ECO:0000256" key="1">
    <source>
        <dbReference type="ARBA" id="ARBA00022475"/>
    </source>
</evidence>
<keyword evidence="2 10" id="KW-0444">Lipid biosynthesis</keyword>
<comment type="catalytic activity">
    <reaction evidence="10">
        <text>an acyl phosphate + sn-glycerol 3-phosphate = a 1-acyl-sn-glycero-3-phosphate + phosphate</text>
        <dbReference type="Rhea" id="RHEA:34075"/>
        <dbReference type="ChEBI" id="CHEBI:43474"/>
        <dbReference type="ChEBI" id="CHEBI:57597"/>
        <dbReference type="ChEBI" id="CHEBI:57970"/>
        <dbReference type="ChEBI" id="CHEBI:59918"/>
        <dbReference type="EC" id="2.3.1.275"/>
    </reaction>
</comment>
<feature type="transmembrane region" description="Helical" evidence="10">
    <location>
        <begin position="80"/>
        <end position="100"/>
    </location>
</feature>
<dbReference type="PaxDb" id="522772-Dacet_1322"/>
<dbReference type="GO" id="GO:0008654">
    <property type="term" value="P:phospholipid biosynthetic process"/>
    <property type="evidence" value="ECO:0007669"/>
    <property type="project" value="UniProtKB-UniRule"/>
</dbReference>
<keyword evidence="7 10" id="KW-0472">Membrane</keyword>
<feature type="transmembrane region" description="Helical" evidence="10">
    <location>
        <begin position="162"/>
        <end position="181"/>
    </location>
</feature>
<keyword evidence="4 10" id="KW-0812">Transmembrane</keyword>
<dbReference type="HOGENOM" id="CLU_081254_7_1_0"/>
<reference evidence="11 12" key="1">
    <citation type="journal article" date="2010" name="Stand. Genomic Sci.">
        <title>Complete genome sequence of Denitrovibrio acetiphilus type strain (N2460).</title>
        <authorList>
            <person name="Kiss H."/>
            <person name="Lang E."/>
            <person name="Lapidus A."/>
            <person name="Copeland A."/>
            <person name="Nolan M."/>
            <person name="Glavina Del Rio T."/>
            <person name="Chen F."/>
            <person name="Lucas S."/>
            <person name="Tice H."/>
            <person name="Cheng J.F."/>
            <person name="Han C."/>
            <person name="Goodwin L."/>
            <person name="Pitluck S."/>
            <person name="Liolios K."/>
            <person name="Pati A."/>
            <person name="Ivanova N."/>
            <person name="Mavromatis K."/>
            <person name="Chen A."/>
            <person name="Palaniappan K."/>
            <person name="Land M."/>
            <person name="Hauser L."/>
            <person name="Chang Y.J."/>
            <person name="Jeffries C.D."/>
            <person name="Detter J.C."/>
            <person name="Brettin T."/>
            <person name="Spring S."/>
            <person name="Rohde M."/>
            <person name="Goker M."/>
            <person name="Woyke T."/>
            <person name="Bristow J."/>
            <person name="Eisen J.A."/>
            <person name="Markowitz V."/>
            <person name="Hugenholtz P."/>
            <person name="Kyrpides N.C."/>
            <person name="Klenk H.P."/>
        </authorList>
    </citation>
    <scope>NUCLEOTIDE SEQUENCE [LARGE SCALE GENOMIC DNA]</scope>
    <source>
        <strain evidence="12">DSM 12809 / NBRC 114555 / N2460</strain>
    </source>
</reference>
<accession>D4H7U5</accession>
<dbReference type="InterPro" id="IPR003811">
    <property type="entry name" value="G3P_acylTferase_PlsY"/>
</dbReference>
<dbReference type="NCBIfam" id="TIGR00023">
    <property type="entry name" value="glycerol-3-phosphate 1-O-acyltransferase PlsY"/>
    <property type="match status" value="1"/>
</dbReference>
<comment type="pathway">
    <text evidence="10">Lipid metabolism; phospholipid metabolism.</text>
</comment>
<dbReference type="eggNOG" id="COG0344">
    <property type="taxonomic scope" value="Bacteria"/>
</dbReference>
<sequence length="197" mass="20917">MTIALIIILCYLIGSIPTAYILVKKLKGVDIRTVGSGNVGASNASRILGKWGFISVLVLDALKGLVPVLILKYIYGESDLVLLGAISVVLGHTFTIFLGFKGGKGVATGLGVFIALAPISTAIAAVVFAVLISIYRMISLSSMCAAVTIAVSAWFISSWEHLKYFTIVIAVLIIILHRSNIGRILNGTERKVGRKTA</sequence>
<evidence type="ECO:0000256" key="7">
    <source>
        <dbReference type="ARBA" id="ARBA00023136"/>
    </source>
</evidence>
<dbReference type="PANTHER" id="PTHR30309">
    <property type="entry name" value="INNER MEMBRANE PROTEIN YGIH"/>
    <property type="match status" value="1"/>
</dbReference>
<evidence type="ECO:0000313" key="11">
    <source>
        <dbReference type="EMBL" id="ADD68094.1"/>
    </source>
</evidence>
<keyword evidence="6 10" id="KW-0443">Lipid metabolism</keyword>
<comment type="similarity">
    <text evidence="10">Belongs to the PlsY family.</text>
</comment>
<evidence type="ECO:0000256" key="5">
    <source>
        <dbReference type="ARBA" id="ARBA00022989"/>
    </source>
</evidence>
<dbReference type="SMART" id="SM01207">
    <property type="entry name" value="G3P_acyltransf"/>
    <property type="match status" value="1"/>
</dbReference>
<keyword evidence="12" id="KW-1185">Reference proteome</keyword>
<dbReference type="UniPathway" id="UPA00085"/>
<feature type="transmembrane region" description="Helical" evidence="10">
    <location>
        <begin position="106"/>
        <end position="131"/>
    </location>
</feature>
<dbReference type="OrthoDB" id="9777124at2"/>
<name>D4H7U5_DENA2</name>
<comment type="subunit">
    <text evidence="10">Probably interacts with PlsX.</text>
</comment>
<dbReference type="STRING" id="522772.Dacet_1322"/>
<feature type="transmembrane region" description="Helical" evidence="10">
    <location>
        <begin position="6"/>
        <end position="23"/>
    </location>
</feature>
<dbReference type="FunCoup" id="D4H7U5">
    <property type="interactions" value="225"/>
</dbReference>
<gene>
    <name evidence="10" type="primary">plsY</name>
    <name evidence="11" type="ordered locus">Dacet_1322</name>
</gene>
<evidence type="ECO:0000256" key="2">
    <source>
        <dbReference type="ARBA" id="ARBA00022516"/>
    </source>
</evidence>
<keyword evidence="1 10" id="KW-1003">Cell membrane</keyword>
<comment type="function">
    <text evidence="10">Catalyzes the transfer of an acyl group from acyl-phosphate (acyl-PO(4)) to glycerol-3-phosphate (G3P) to form lysophosphatidic acid (LPA). This enzyme utilizes acyl-phosphate as fatty acyl donor, but not acyl-CoA or acyl-ACP.</text>
</comment>
<dbReference type="Proteomes" id="UP000002012">
    <property type="component" value="Chromosome"/>
</dbReference>
<organism evidence="11 12">
    <name type="scientific">Denitrovibrio acetiphilus (strain DSM 12809 / NBRC 114555 / N2460)</name>
    <dbReference type="NCBI Taxonomy" id="522772"/>
    <lineage>
        <taxon>Bacteria</taxon>
        <taxon>Pseudomonadati</taxon>
        <taxon>Deferribacterota</taxon>
        <taxon>Deferribacteres</taxon>
        <taxon>Deferribacterales</taxon>
        <taxon>Geovibrionaceae</taxon>
        <taxon>Denitrovibrio</taxon>
    </lineage>
</organism>
<evidence type="ECO:0000256" key="10">
    <source>
        <dbReference type="HAMAP-Rule" id="MF_01043"/>
    </source>
</evidence>
<evidence type="ECO:0000256" key="8">
    <source>
        <dbReference type="ARBA" id="ARBA00023209"/>
    </source>
</evidence>
<dbReference type="EC" id="2.3.1.275" evidence="10"/>
<dbReference type="EMBL" id="CP001968">
    <property type="protein sequence ID" value="ADD68094.1"/>
    <property type="molecule type" value="Genomic_DNA"/>
</dbReference>
<dbReference type="InParanoid" id="D4H7U5"/>
<dbReference type="GO" id="GO:0043772">
    <property type="term" value="F:acyl-phosphate glycerol-3-phosphate acyltransferase activity"/>
    <property type="evidence" value="ECO:0007669"/>
    <property type="project" value="UniProtKB-UniRule"/>
</dbReference>
<dbReference type="AlphaFoldDB" id="D4H7U5"/>
<dbReference type="RefSeq" id="WP_013010616.1">
    <property type="nucleotide sequence ID" value="NC_013943.1"/>
</dbReference>
<keyword evidence="10" id="KW-0997">Cell inner membrane</keyword>
<keyword evidence="8 10" id="KW-0594">Phospholipid biosynthesis</keyword>
<comment type="subcellular location">
    <subcellularLocation>
        <location evidence="10">Cell inner membrane</location>
        <topology evidence="10">Multi-pass membrane protein</topology>
    </subcellularLocation>
</comment>
<dbReference type="PANTHER" id="PTHR30309:SF0">
    <property type="entry name" value="GLYCEROL-3-PHOSPHATE ACYLTRANSFERASE-RELATED"/>
    <property type="match status" value="1"/>
</dbReference>
<dbReference type="GO" id="GO:0005886">
    <property type="term" value="C:plasma membrane"/>
    <property type="evidence" value="ECO:0007669"/>
    <property type="project" value="UniProtKB-SubCell"/>
</dbReference>
<evidence type="ECO:0000256" key="4">
    <source>
        <dbReference type="ARBA" id="ARBA00022692"/>
    </source>
</evidence>
<evidence type="ECO:0000256" key="6">
    <source>
        <dbReference type="ARBA" id="ARBA00023098"/>
    </source>
</evidence>
<feature type="transmembrane region" description="Helical" evidence="10">
    <location>
        <begin position="138"/>
        <end position="156"/>
    </location>
</feature>